<sequence length="651" mass="73181">MMGFENQGFEEAHLFSSRQEIQSLVLDEPLDGKSFSDYRSAMSSISEAHHPLSPPIVGIEVDDDPLLSPSSYMDRRNPNVSENSYLEPPSYADVVFSPFGNENGEANGFENSTHDSVKSEIISRSASSSSGYIKIAVSNPVKEQEISNSLVPGGNTYVTYLITTRTNIPEFGGSEYSVRRRFKDVVTLADRLSESYRGFFIPPRPDKNVVESQVMHKQEFVEQRRVALEKYLTRLAAHPVIKKSEELKVFLQVQGKLPLPTTTDVASRMLDGAVKLPKQLFGEPATVVAPHEVVQPAKGGRDLLRIFKELKQSVANDWGGSKPPVVEEDKEFLEKKEKLQVFEQQLSNASQQAESLVKAQQDIGETMGQLGLAFIKLTKFETEEAMYNSQRIRAADMKRVATAAVKASRFYRESNAQTVKYLDTLHEYLGLMLAVHSAFSDRSSALLTVQTLLSELSSLQSRAEKLEVASSKIFGGDRSRIRKIEELKETIRVTEDAKSCAVREYERIKDTLHEYLGLMLAVHSAFSDRSSALLTVQTLLSELSSLQSRAEKLEVASSKIFGGDRSRIRKIEELKETIRVTEDAKSCAVREYERIKENNRNELERLERERRHDFLSMLKGFVINQVGYAEKIANEWANVAEETSGYTKESS</sequence>
<dbReference type="SMART" id="SM00312">
    <property type="entry name" value="PX"/>
    <property type="match status" value="1"/>
</dbReference>
<evidence type="ECO:0000313" key="3">
    <source>
        <dbReference type="EMBL" id="DAD28129.1"/>
    </source>
</evidence>
<proteinExistence type="predicted"/>
<protein>
    <recommendedName>
        <fullName evidence="2">PX domain-containing protein</fullName>
    </recommendedName>
</protein>
<dbReference type="EMBL" id="DUZY01000002">
    <property type="protein sequence ID" value="DAD28129.1"/>
    <property type="molecule type" value="Genomic_DNA"/>
</dbReference>
<dbReference type="InterPro" id="IPR044279">
    <property type="entry name" value="SNX2A/B"/>
</dbReference>
<dbReference type="FunFam" id="3.30.1520.10:FF:000059">
    <property type="entry name" value="Sorting nexin 2B"/>
    <property type="match status" value="1"/>
</dbReference>
<dbReference type="Gene3D" id="1.20.1270.60">
    <property type="entry name" value="Arfaptin homology (AH) domain/BAR domain"/>
    <property type="match status" value="2"/>
</dbReference>
<dbReference type="Gene3D" id="3.30.1520.10">
    <property type="entry name" value="Phox-like domain"/>
    <property type="match status" value="1"/>
</dbReference>
<feature type="domain" description="PX" evidence="2">
    <location>
        <begin position="138"/>
        <end position="257"/>
    </location>
</feature>
<dbReference type="AlphaFoldDB" id="A0A822YA35"/>
<gene>
    <name evidence="3" type="ORF">HUJ06_029597</name>
</gene>
<dbReference type="Pfam" id="PF09325">
    <property type="entry name" value="Vps5"/>
    <property type="match status" value="2"/>
</dbReference>
<dbReference type="SUPFAM" id="SSF64268">
    <property type="entry name" value="PX domain"/>
    <property type="match status" value="1"/>
</dbReference>
<dbReference type="PROSITE" id="PS50195">
    <property type="entry name" value="PX"/>
    <property type="match status" value="1"/>
</dbReference>
<dbReference type="CDD" id="cd06865">
    <property type="entry name" value="PX_SNX_like"/>
    <property type="match status" value="1"/>
</dbReference>
<feature type="coiled-coil region" evidence="1">
    <location>
        <begin position="332"/>
        <end position="359"/>
    </location>
</feature>
<dbReference type="GO" id="GO:0035091">
    <property type="term" value="F:phosphatidylinositol binding"/>
    <property type="evidence" value="ECO:0007669"/>
    <property type="project" value="InterPro"/>
</dbReference>
<reference evidence="3 4" key="1">
    <citation type="journal article" date="2020" name="Mol. Biol. Evol.">
        <title>Distinct Expression and Methylation Patterns for Genes with Different Fates following a Single Whole-Genome Duplication in Flowering Plants.</title>
        <authorList>
            <person name="Shi T."/>
            <person name="Rahmani R.S."/>
            <person name="Gugger P.F."/>
            <person name="Wang M."/>
            <person name="Li H."/>
            <person name="Zhang Y."/>
            <person name="Li Z."/>
            <person name="Wang Q."/>
            <person name="Van de Peer Y."/>
            <person name="Marchal K."/>
            <person name="Chen J."/>
        </authorList>
    </citation>
    <scope>NUCLEOTIDE SEQUENCE [LARGE SCALE GENOMIC DNA]</scope>
    <source>
        <tissue evidence="3">Leaf</tissue>
    </source>
</reference>
<feature type="coiled-coil region" evidence="1">
    <location>
        <begin position="449"/>
        <end position="504"/>
    </location>
</feature>
<keyword evidence="4" id="KW-1185">Reference proteome</keyword>
<dbReference type="PANTHER" id="PTHR46757:SF2">
    <property type="entry name" value="OS05G0346100 PROTEIN"/>
    <property type="match status" value="1"/>
</dbReference>
<dbReference type="CDD" id="cd07596">
    <property type="entry name" value="BAR_SNX"/>
    <property type="match status" value="1"/>
</dbReference>
<dbReference type="InterPro" id="IPR027267">
    <property type="entry name" value="AH/BAR_dom_sf"/>
</dbReference>
<dbReference type="Proteomes" id="UP000607653">
    <property type="component" value="Unassembled WGS sequence"/>
</dbReference>
<dbReference type="Pfam" id="PF00787">
    <property type="entry name" value="PX"/>
    <property type="match status" value="1"/>
</dbReference>
<evidence type="ECO:0000259" key="2">
    <source>
        <dbReference type="PROSITE" id="PS50195"/>
    </source>
</evidence>
<dbReference type="PANTHER" id="PTHR46757">
    <property type="entry name" value="SORTING NEXIN-RELATED"/>
    <property type="match status" value="1"/>
</dbReference>
<organism evidence="3 4">
    <name type="scientific">Nelumbo nucifera</name>
    <name type="common">Sacred lotus</name>
    <dbReference type="NCBI Taxonomy" id="4432"/>
    <lineage>
        <taxon>Eukaryota</taxon>
        <taxon>Viridiplantae</taxon>
        <taxon>Streptophyta</taxon>
        <taxon>Embryophyta</taxon>
        <taxon>Tracheophyta</taxon>
        <taxon>Spermatophyta</taxon>
        <taxon>Magnoliopsida</taxon>
        <taxon>Proteales</taxon>
        <taxon>Nelumbonaceae</taxon>
        <taxon>Nelumbo</taxon>
    </lineage>
</organism>
<dbReference type="InterPro" id="IPR001683">
    <property type="entry name" value="PX_dom"/>
</dbReference>
<feature type="coiled-coil region" evidence="1">
    <location>
        <begin position="536"/>
        <end position="612"/>
    </location>
</feature>
<dbReference type="GO" id="GO:0016020">
    <property type="term" value="C:membrane"/>
    <property type="evidence" value="ECO:0007669"/>
    <property type="project" value="UniProtKB-ARBA"/>
</dbReference>
<dbReference type="GO" id="GO:0005768">
    <property type="term" value="C:endosome"/>
    <property type="evidence" value="ECO:0007669"/>
    <property type="project" value="UniProtKB-ARBA"/>
</dbReference>
<evidence type="ECO:0000313" key="4">
    <source>
        <dbReference type="Proteomes" id="UP000607653"/>
    </source>
</evidence>
<name>A0A822YA35_NELNU</name>
<evidence type="ECO:0000256" key="1">
    <source>
        <dbReference type="SAM" id="Coils"/>
    </source>
</evidence>
<dbReference type="InterPro" id="IPR036871">
    <property type="entry name" value="PX_dom_sf"/>
</dbReference>
<comment type="caution">
    <text evidence="3">The sequence shown here is derived from an EMBL/GenBank/DDBJ whole genome shotgun (WGS) entry which is preliminary data.</text>
</comment>
<dbReference type="InterPro" id="IPR015404">
    <property type="entry name" value="Vps5_C"/>
</dbReference>
<keyword evidence="1" id="KW-0175">Coiled coil</keyword>
<accession>A0A822YA35</accession>